<evidence type="ECO:0000313" key="11">
    <source>
        <dbReference type="Proteomes" id="UP000321393"/>
    </source>
</evidence>
<keyword evidence="6" id="KW-0256">Endoplasmic reticulum</keyword>
<comment type="caution">
    <text evidence="10">The sequence shown here is derived from an EMBL/GenBank/DDBJ whole genome shotgun (WGS) entry which is preliminary data.</text>
</comment>
<dbReference type="UniPathway" id="UPA00196"/>
<comment type="subcellular location">
    <subcellularLocation>
        <location evidence="1">Endoplasmic reticulum membrane</location>
        <topology evidence="1">Single-pass membrane protein</topology>
    </subcellularLocation>
</comment>
<dbReference type="SMART" id="SM00780">
    <property type="entry name" value="PIG-X"/>
    <property type="match status" value="1"/>
</dbReference>
<dbReference type="Proteomes" id="UP000321393">
    <property type="component" value="Unassembled WGS sequence"/>
</dbReference>
<name>A0A5A7TCL5_CUCMM</name>
<evidence type="ECO:0000256" key="4">
    <source>
        <dbReference type="ARBA" id="ARBA00022502"/>
    </source>
</evidence>
<organism evidence="10 11">
    <name type="scientific">Cucumis melo var. makuwa</name>
    <name type="common">Oriental melon</name>
    <dbReference type="NCBI Taxonomy" id="1194695"/>
    <lineage>
        <taxon>Eukaryota</taxon>
        <taxon>Viridiplantae</taxon>
        <taxon>Streptophyta</taxon>
        <taxon>Embryophyta</taxon>
        <taxon>Tracheophyta</taxon>
        <taxon>Spermatophyta</taxon>
        <taxon>Magnoliopsida</taxon>
        <taxon>eudicotyledons</taxon>
        <taxon>Gunneridae</taxon>
        <taxon>Pentapetalae</taxon>
        <taxon>rosids</taxon>
        <taxon>fabids</taxon>
        <taxon>Cucurbitales</taxon>
        <taxon>Cucurbitaceae</taxon>
        <taxon>Benincaseae</taxon>
        <taxon>Cucumis</taxon>
    </lineage>
</organism>
<dbReference type="InterPro" id="IPR013233">
    <property type="entry name" value="PIG-X/PBN1"/>
</dbReference>
<comment type="pathway">
    <text evidence="2">Glycolipid biosynthesis; glycosylphosphatidylinositol-anchor biosynthesis.</text>
</comment>
<keyword evidence="4" id="KW-0337">GPI-anchor biosynthesis</keyword>
<dbReference type="InterPro" id="IPR040039">
    <property type="entry name" value="PIGX"/>
</dbReference>
<evidence type="ECO:0000256" key="8">
    <source>
        <dbReference type="ARBA" id="ARBA00023136"/>
    </source>
</evidence>
<dbReference type="Pfam" id="PF08320">
    <property type="entry name" value="PIG-X"/>
    <property type="match status" value="1"/>
</dbReference>
<protein>
    <submittedName>
        <fullName evidence="10">Phosphatidylinositol-glycan biosynthesis class X protein isoform X1</fullName>
    </submittedName>
</protein>
<dbReference type="EMBL" id="SSTE01016683">
    <property type="protein sequence ID" value="KAA0041202.1"/>
    <property type="molecule type" value="Genomic_DNA"/>
</dbReference>
<dbReference type="GO" id="GO:0005789">
    <property type="term" value="C:endoplasmic reticulum membrane"/>
    <property type="evidence" value="ECO:0007669"/>
    <property type="project" value="UniProtKB-SubCell"/>
</dbReference>
<dbReference type="PANTHER" id="PTHR28650:SF1">
    <property type="entry name" value="PHOSPHATIDYLINOSITOL-GLYCAN BIOSYNTHESIS CLASS X PROTEIN"/>
    <property type="match status" value="1"/>
</dbReference>
<accession>A0A5A7TCL5</accession>
<keyword evidence="8" id="KW-0472">Membrane</keyword>
<evidence type="ECO:0000256" key="7">
    <source>
        <dbReference type="ARBA" id="ARBA00022989"/>
    </source>
</evidence>
<evidence type="ECO:0000256" key="1">
    <source>
        <dbReference type="ARBA" id="ARBA00004389"/>
    </source>
</evidence>
<sequence length="300" mass="33750">MREVLARKRMAARMTKFGPEARAKPMQLKGSGCQEGWPKMLEPFIYGALIRASTAMVGRHIMESYYEKHESFIDSLFDDFLTQDLPVNLCKILPCDLNTVLSLSIQSRIKGDGSHRQLSSTIKFNIGKSLSQVPTHHCKFIIIERLPSGVFVDPFELEHLLHRAVFSDVAVFGDTNLELPSVLSNFSVVEVHKDIGLNILSHNKNLLDFTVDLPLHSRYPRLDESGYVEVRLKAPDLFLQCSIQEKPLNRSCLFKLETDDEEADLTWSIPAGKRSDAGIVSVVTFVSALIMLSLESAQEM</sequence>
<keyword evidence="9" id="KW-0325">Glycoprotein</keyword>
<evidence type="ECO:0000256" key="9">
    <source>
        <dbReference type="ARBA" id="ARBA00023180"/>
    </source>
</evidence>
<evidence type="ECO:0000256" key="2">
    <source>
        <dbReference type="ARBA" id="ARBA00004687"/>
    </source>
</evidence>
<evidence type="ECO:0000256" key="3">
    <source>
        <dbReference type="ARBA" id="ARBA00010345"/>
    </source>
</evidence>
<dbReference type="AlphaFoldDB" id="A0A5A7TCL5"/>
<dbReference type="OrthoDB" id="5546453at2759"/>
<proteinExistence type="inferred from homology"/>
<evidence type="ECO:0000313" key="10">
    <source>
        <dbReference type="EMBL" id="KAA0041202.1"/>
    </source>
</evidence>
<evidence type="ECO:0000256" key="5">
    <source>
        <dbReference type="ARBA" id="ARBA00022692"/>
    </source>
</evidence>
<keyword evidence="5" id="KW-0812">Transmembrane</keyword>
<evidence type="ECO:0000256" key="6">
    <source>
        <dbReference type="ARBA" id="ARBA00022824"/>
    </source>
</evidence>
<reference evidence="10 11" key="1">
    <citation type="submission" date="2019-08" db="EMBL/GenBank/DDBJ databases">
        <title>Draft genome sequences of two oriental melons (Cucumis melo L. var makuwa).</title>
        <authorList>
            <person name="Kwon S.-Y."/>
        </authorList>
    </citation>
    <scope>NUCLEOTIDE SEQUENCE [LARGE SCALE GENOMIC DNA]</scope>
    <source>
        <strain evidence="11">cv. SW 3</strain>
        <tissue evidence="10">Leaf</tissue>
    </source>
</reference>
<gene>
    <name evidence="10" type="ORF">E6C27_scaffold128G001530</name>
</gene>
<comment type="similarity">
    <text evidence="3">Belongs to the PIGX family.</text>
</comment>
<dbReference type="GO" id="GO:0006506">
    <property type="term" value="P:GPI anchor biosynthetic process"/>
    <property type="evidence" value="ECO:0007669"/>
    <property type="project" value="UniProtKB-UniPathway"/>
</dbReference>
<dbReference type="STRING" id="1194695.A0A5A7TCL5"/>
<keyword evidence="7" id="KW-1133">Transmembrane helix</keyword>
<dbReference type="PANTHER" id="PTHR28650">
    <property type="entry name" value="PHOSPHATIDYLINOSITOL-GLYCAN BIOSYNTHESIS CLASS X PROTEIN"/>
    <property type="match status" value="1"/>
</dbReference>